<organism evidence="2 3">
    <name type="scientific">Flavobacterium aurantiibacter</name>
    <dbReference type="NCBI Taxonomy" id="2023067"/>
    <lineage>
        <taxon>Bacteria</taxon>
        <taxon>Pseudomonadati</taxon>
        <taxon>Bacteroidota</taxon>
        <taxon>Flavobacteriia</taxon>
        <taxon>Flavobacteriales</taxon>
        <taxon>Flavobacteriaceae</taxon>
        <taxon>Flavobacterium</taxon>
    </lineage>
</organism>
<sequence>MLDCQNQVVLQSEVGSSKDKDYEQAYREALEEAILNILPKLKSLARKNQIQGSSTSTESPDTIADNEETDKGESKSDITVTKNSRGYTLVTANNIVIQLQITSQQNVFLAFLDTKPAIGFYNAGKLLLEYYETNRKVTLNYDVKLPQ</sequence>
<evidence type="ECO:0000313" key="2">
    <source>
        <dbReference type="EMBL" id="OYQ43190.1"/>
    </source>
</evidence>
<reference evidence="2 3" key="1">
    <citation type="submission" date="2017-07" db="EMBL/GenBank/DDBJ databases">
        <title>Flavobacterium cyanobacteriorum sp. nov., isolated from cyanobacterial aggregates in a eutrophic lake.</title>
        <authorList>
            <person name="Cai H."/>
        </authorList>
    </citation>
    <scope>NUCLEOTIDE SEQUENCE [LARGE SCALE GENOMIC DNA]</scope>
    <source>
        <strain evidence="2 3">TH167</strain>
    </source>
</reference>
<dbReference type="EMBL" id="NOXX01000207">
    <property type="protein sequence ID" value="OYQ43190.1"/>
    <property type="molecule type" value="Genomic_DNA"/>
</dbReference>
<dbReference type="AlphaFoldDB" id="A0A255ZR53"/>
<proteinExistence type="predicted"/>
<feature type="region of interest" description="Disordered" evidence="1">
    <location>
        <begin position="47"/>
        <end position="78"/>
    </location>
</feature>
<name>A0A255ZR53_9FLAO</name>
<keyword evidence="3" id="KW-1185">Reference proteome</keyword>
<protein>
    <submittedName>
        <fullName evidence="2">Uncharacterized protein</fullName>
    </submittedName>
</protein>
<evidence type="ECO:0000313" key="3">
    <source>
        <dbReference type="Proteomes" id="UP000216035"/>
    </source>
</evidence>
<gene>
    <name evidence="2" type="ORF">CHX27_10670</name>
</gene>
<comment type="caution">
    <text evidence="2">The sequence shown here is derived from an EMBL/GenBank/DDBJ whole genome shotgun (WGS) entry which is preliminary data.</text>
</comment>
<evidence type="ECO:0000256" key="1">
    <source>
        <dbReference type="SAM" id="MobiDB-lite"/>
    </source>
</evidence>
<feature type="compositionally biased region" description="Polar residues" evidence="1">
    <location>
        <begin position="47"/>
        <end position="60"/>
    </location>
</feature>
<accession>A0A255ZR53</accession>
<dbReference type="Proteomes" id="UP000216035">
    <property type="component" value="Unassembled WGS sequence"/>
</dbReference>